<feature type="domain" description="C2H2-type" evidence="8">
    <location>
        <begin position="2025"/>
        <end position="2053"/>
    </location>
</feature>
<evidence type="ECO:0000256" key="2">
    <source>
        <dbReference type="ARBA" id="ARBA00022737"/>
    </source>
</evidence>
<dbReference type="PANTHER" id="PTHR24403">
    <property type="entry name" value="ZINC FINGER PROTEIN"/>
    <property type="match status" value="1"/>
</dbReference>
<dbReference type="SMART" id="SM00355">
    <property type="entry name" value="ZnF_C2H2"/>
    <property type="match status" value="31"/>
</dbReference>
<dbReference type="PANTHER" id="PTHR24403:SF67">
    <property type="entry name" value="FI01116P-RELATED"/>
    <property type="match status" value="1"/>
</dbReference>
<feature type="compositionally biased region" description="Basic and acidic residues" evidence="7">
    <location>
        <begin position="2999"/>
        <end position="3009"/>
    </location>
</feature>
<feature type="region of interest" description="Disordered" evidence="7">
    <location>
        <begin position="130"/>
        <end position="149"/>
    </location>
</feature>
<sequence length="3041" mass="345226">MVSFFRLMMEASQDEVDGQDFVQINETNATSNSVENSTHNYMDDDNNVPSMHPPSPKENSFGKLERINSRNIFEDLLVESSTSGEEVQHQTCPINEDSKKVNDKSISQESVLSLKKVCTLGARQCSKESNQKFKNTKDNTNLSDEDLPSNVVNKHDDLIHVTNETDNPVLVTNEEGTTEAIDKEVEKEDRTNEEIGSKEKEKEGVIKVTDSQEKMEDGTTMETDNQERKEGETIDSTNNLEEREEGTSENSNDLEEEKEGSKEETESQVRMLDEAPSETMNQVGKENGSTKERDKQEVKEEETVEKQNSKEEKEKEFSKDTTNKIVETSKILSASEETSNETPKNSSSKQVNSDNTEVDLEKQDKLPEDTDNEDKIGDKIKLLEQIEDKTTKPESQNDTVDLEESENLVIDIQENSCESNVENSVGKKNVDLSSAEAKEDKYNQLGKLIEESKEQKLPEAVDIQENTDSIHGENLVRNSNDVNTDAVKQKEPERRDNQSVFEDDVEEIQTLLQEFVNSSSKPVVISDNSKASLAGTESQIDSSQKGSTTEAAWSTVGLDRCSYCLFTTDQKELLETHMSSCSRKNTKKEEICLVYSSNNKYGCKNCLFMSAQKKKFEEHVAFHILSDPYICLTCMVTYDSKKEIEKHVKQVHSNKVVKCGLRGSKKINKIIEELHSKKEVTFIGRKVEKKALLPMIDQKEKPAQNFSITTVGSEGSLPVTVEAYNSKIAKNRQSKFGQDNGSQITTKPNTTTILSVPSIPKFTQSVSSIQPKTFSARANAPIFSLAGSVSSSSMPVIASSVHQAVLAQPLTFPGQAAVQGPVLCTVSSQSQPMILVPVQQIQTRGVLAGPFQIKSGQAGSQILPVSKSQFVNISPAPPKPISATAGTQAQRVIVVNTGSSLTTSTAQINSNNQLSQTRNTIPTTVNMIGMQPVSLKLKQQVDSSAGDANGKSAIIKLTVNHGESATKPENQLIFKKTGSVYFCHTCSYKSDFEENFVKHIWEHMHIKNMCAVQEHQIYKQNVQCNIVTKIMDNLKCAAAEAEKKQKTPLESKNTIPEQIVLSSDEEEDVSKQQPASASNEELDLNASANDLQIRITSTFSLRESDNFSDFTATETKDTNESAKYIDDMNPVIEGKENEMIPEKEMFRELSPDRESNVGEVGEIKDLVAENRKGTESEIAGNIASSKDSNSRFEKYPQSVSENTELDLNFSEGSTSSNLRENSDSSNKIDEQSDSSNGKDKESPKTEENKGISLKFYQCGFESCGFAVSTSTEFREHISHIHSGAKEFKCAHCGHKSFTEECHFRHISCHAKNQSGLLFKCADGCKFASNILKHFNEHLETVHPALNSYKCSSCQEVFEKINGLINHCETNKLQFVLCPYCTMRDPNRRVILKHISTSHPGKPRQITVTAQLVCQEREMNSFLAPKAKAVSPGPLSEERKGLLNRVDDLQVELDNIKVEKNDSIEEENVTNQQNESEYHCSERDSPYLDVVSIAGDGQTNEKTGYKLGIGALIRCNRCSYLAGSNLLLKKHRVQHARGNDRSRPFCCPVCPTSSDSIMKFEKHINLHEGDHEIKMFMCELCNYQTNVSDKIKFHLQKSHKGFDPRQGYRTRMLRVSVTVYACEICQNLYKSRKEYVAHMSKHGVKVKPLSIDKHHCDCCSFSCDNLASLIEHTRIHLLVTNSSPADEVKQQKVKQYSGPKKPFYIPPGNVFKDFISCSECPFKTKTRLDLLRHIKSHQHLEPKMKKMQKKDANPQERTTRELVKFQFGKRKHSSDNESSKRKREINSESDEETYDDHDFPVPKRKQVAMKSTSGAKSIKQSHSYFLGGDILHKKLQPCFTKEEDEPMFQCVMCKDVFEDKYSLHKHILDHMDVSFYKCSYCENGELEISSMVSHIQKMHRKPIKHTRVTMEIIEDDINRAIHALKAKQHWGEPDSSLPDIKPNVLDQKAFSPYVEQNINSPTVLTNVQSSIILNQPKLTSTPEKNKLPECVIPFGSSYKCIVCNQQAIQSYILVRHAMTHCSLKRFVCPYCDKRSHYKSDVCKHIHMKHKGNKVFVAYDKTNLEVDAQYIAPPIKEQILNAPDTDLQNKSTIRDDVEENVDDVIVKKEPETDTQVIEGSDRKGKKVVVGFRSVYKCLLCKTTFKGKGKIYKHIRETKCKRPLWRCSACKTRKFRSDKEKVIKDHVKEVHQLAKDAKPVLCAINGKVRKHTYPITVLKNAGTNDTRNTTEFGSEETIKERELSGAIATVLKKGDLWKCSNCPYLTNSRANCVRHTFTHSIFKKFGCPVCSFRAKCSRSIKNHLRNCHPRERIRFKIYTEVNNSPKKPLESQKVKEEKVAMTPEQSVSFQCFDCGLVSERKSSMSKHINAKCCTPLKGCSECEYMTIKKDEIADHLKQCHKSATSTDLPLSEKIITVNPNDEPKSPVKAEKKSKPFSLKVKPLIKSPISKPLSNEMKMWSEENEEQSIDCPECNETFFELRTFRDHFVNKHHGKKMLCGECEEYAAHLPSLIFRHARLFHNQTKLEDIKIKAVSQKTIEEKGLDQRLVILYRCPKCGKISRRCSLKKHIYTHYNYKPYQCNHCVFKCRIPKNIKSHISKIHPGKPMTDFTFRKNLKLEKEISDILESSRYQTLSRKSQLNASLGKNQTSTSETIVPSRKMKKEGHESDEDEEEEKDDEEEEPEEEEESEEEDGEPRGDLKNMFSPCHNYKVEFDDRRQKTIYKCSICPYQSTVNKTMVTHFYHHVPHVFKCPYCDFQGYPRSKIANHIVKLHPGKAVHVVDLRQRMGNLKFRNYEIRTHSSKSKQKPKKNMPNMARETRCLNENRATVFRKRKRDQEGTEASKETGTQIESRLKCGYCSYLAVDDDDFKSHMEYHFATRPFSCPYCNFSQYRASGITNHIKRSHPGKTVDVVKESDSSCHIGHEFDAKAMIVDFEPNVKLMDIFAMDPEDFEKLLNKCEVCVIDLNYIPDEKFDAVSKTLGLENEERNVDDELEPSAKKVKRENVCEDKQQLDESEDLETMIANGELKIEENQKYDDVSDDDLD</sequence>
<feature type="compositionally biased region" description="Acidic residues" evidence="7">
    <location>
        <begin position="2663"/>
        <end position="2690"/>
    </location>
</feature>
<feature type="coiled-coil region" evidence="6">
    <location>
        <begin position="1438"/>
        <end position="1465"/>
    </location>
</feature>
<keyword evidence="6" id="KW-0175">Coiled coil</keyword>
<dbReference type="Gene3D" id="3.30.160.60">
    <property type="entry name" value="Classic Zinc Finger"/>
    <property type="match status" value="8"/>
</dbReference>
<feature type="compositionally biased region" description="Basic and acidic residues" evidence="7">
    <location>
        <begin position="180"/>
        <end position="217"/>
    </location>
</feature>
<evidence type="ECO:0000256" key="3">
    <source>
        <dbReference type="ARBA" id="ARBA00022771"/>
    </source>
</evidence>
<evidence type="ECO:0000313" key="9">
    <source>
        <dbReference type="EnsemblMetazoa" id="G23686.1:cds"/>
    </source>
</evidence>
<name>A0A8W8KFL8_MAGGI</name>
<keyword evidence="2" id="KW-0677">Repeat</keyword>
<feature type="compositionally biased region" description="Polar residues" evidence="7">
    <location>
        <begin position="2632"/>
        <end position="2651"/>
    </location>
</feature>
<evidence type="ECO:0000256" key="4">
    <source>
        <dbReference type="ARBA" id="ARBA00022833"/>
    </source>
</evidence>
<feature type="region of interest" description="Disordered" evidence="7">
    <location>
        <begin position="174"/>
        <end position="404"/>
    </location>
</feature>
<feature type="domain" description="C2H2-type" evidence="8">
    <location>
        <begin position="2133"/>
        <end position="2160"/>
    </location>
</feature>
<feature type="compositionally biased region" description="Basic and acidic residues" evidence="7">
    <location>
        <begin position="1736"/>
        <end position="1762"/>
    </location>
</feature>
<dbReference type="InterPro" id="IPR050688">
    <property type="entry name" value="Zinc_finger/UBP_domain"/>
</dbReference>
<dbReference type="EnsemblMetazoa" id="G23686.1">
    <property type="protein sequence ID" value="G23686.1:cds"/>
    <property type="gene ID" value="G23686"/>
</dbReference>
<feature type="region of interest" description="Disordered" evidence="7">
    <location>
        <begin position="2632"/>
        <end position="2699"/>
    </location>
</feature>
<organism evidence="9 10">
    <name type="scientific">Magallana gigas</name>
    <name type="common">Pacific oyster</name>
    <name type="synonym">Crassostrea gigas</name>
    <dbReference type="NCBI Taxonomy" id="29159"/>
    <lineage>
        <taxon>Eukaryota</taxon>
        <taxon>Metazoa</taxon>
        <taxon>Spiralia</taxon>
        <taxon>Lophotrochozoa</taxon>
        <taxon>Mollusca</taxon>
        <taxon>Bivalvia</taxon>
        <taxon>Autobranchia</taxon>
        <taxon>Pteriomorphia</taxon>
        <taxon>Ostreida</taxon>
        <taxon>Ostreoidea</taxon>
        <taxon>Ostreidae</taxon>
        <taxon>Magallana</taxon>
    </lineage>
</organism>
<feature type="compositionally biased region" description="Basic and acidic residues" evidence="7">
    <location>
        <begin position="259"/>
        <end position="273"/>
    </location>
</feature>
<evidence type="ECO:0000256" key="6">
    <source>
        <dbReference type="SAM" id="Coils"/>
    </source>
</evidence>
<dbReference type="InterPro" id="IPR013087">
    <property type="entry name" value="Znf_C2H2_type"/>
</dbReference>
<feature type="domain" description="C2H2-type" evidence="8">
    <location>
        <begin position="1714"/>
        <end position="1741"/>
    </location>
</feature>
<keyword evidence="3 5" id="KW-0863">Zinc-finger</keyword>
<feature type="compositionally biased region" description="Polar residues" evidence="7">
    <location>
        <begin position="323"/>
        <end position="355"/>
    </location>
</feature>
<protein>
    <recommendedName>
        <fullName evidence="8">C2H2-type domain-containing protein</fullName>
    </recommendedName>
</protein>
<feature type="region of interest" description="Disordered" evidence="7">
    <location>
        <begin position="1043"/>
        <end position="1084"/>
    </location>
</feature>
<accession>A0A8W8KFL8</accession>
<feature type="domain" description="C2H2-type" evidence="8">
    <location>
        <begin position="1575"/>
        <end position="1603"/>
    </location>
</feature>
<dbReference type="InterPro" id="IPR036236">
    <property type="entry name" value="Znf_C2H2_sf"/>
</dbReference>
<keyword evidence="10" id="KW-1185">Reference proteome</keyword>
<feature type="compositionally biased region" description="Basic and acidic residues" evidence="7">
    <location>
        <begin position="288"/>
        <end position="298"/>
    </location>
</feature>
<feature type="compositionally biased region" description="Basic and acidic residues" evidence="7">
    <location>
        <begin position="1220"/>
        <end position="1246"/>
    </location>
</feature>
<evidence type="ECO:0000256" key="1">
    <source>
        <dbReference type="ARBA" id="ARBA00022723"/>
    </source>
</evidence>
<dbReference type="SUPFAM" id="SSF57667">
    <property type="entry name" value="beta-beta-alpha zinc fingers"/>
    <property type="match status" value="4"/>
</dbReference>
<keyword evidence="4" id="KW-0862">Zinc</keyword>
<feature type="region of interest" description="Disordered" evidence="7">
    <location>
        <begin position="469"/>
        <end position="500"/>
    </location>
</feature>
<reference evidence="9" key="1">
    <citation type="submission" date="2022-08" db="UniProtKB">
        <authorList>
            <consortium name="EnsemblMetazoa"/>
        </authorList>
    </citation>
    <scope>IDENTIFICATION</scope>
    <source>
        <strain evidence="9">05x7-T-G4-1.051#20</strain>
    </source>
</reference>
<keyword evidence="1" id="KW-0479">Metal-binding</keyword>
<feature type="compositionally biased region" description="Basic and acidic residues" evidence="7">
    <location>
        <begin position="304"/>
        <end position="322"/>
    </location>
</feature>
<dbReference type="GO" id="GO:0008270">
    <property type="term" value="F:zinc ion binding"/>
    <property type="evidence" value="ECO:0007669"/>
    <property type="project" value="UniProtKB-KW"/>
</dbReference>
<evidence type="ECO:0000256" key="5">
    <source>
        <dbReference type="PROSITE-ProRule" id="PRU00042"/>
    </source>
</evidence>
<evidence type="ECO:0000259" key="8">
    <source>
        <dbReference type="PROSITE" id="PS50157"/>
    </source>
</evidence>
<feature type="region of interest" description="Disordered" evidence="7">
    <location>
        <begin position="1171"/>
        <end position="1246"/>
    </location>
</feature>
<dbReference type="PROSITE" id="PS00028">
    <property type="entry name" value="ZINC_FINGER_C2H2_1"/>
    <property type="match status" value="7"/>
</dbReference>
<feature type="domain" description="C2H2-type" evidence="8">
    <location>
        <begin position="2465"/>
        <end position="2493"/>
    </location>
</feature>
<dbReference type="GO" id="GO:0005634">
    <property type="term" value="C:nucleus"/>
    <property type="evidence" value="ECO:0007669"/>
    <property type="project" value="TreeGrafter"/>
</dbReference>
<evidence type="ECO:0000313" key="10">
    <source>
        <dbReference type="Proteomes" id="UP000005408"/>
    </source>
</evidence>
<feature type="region of interest" description="Disordered" evidence="7">
    <location>
        <begin position="2983"/>
        <end position="3015"/>
    </location>
</feature>
<evidence type="ECO:0000256" key="7">
    <source>
        <dbReference type="SAM" id="MobiDB-lite"/>
    </source>
</evidence>
<feature type="domain" description="C2H2-type" evidence="8">
    <location>
        <begin position="1256"/>
        <end position="1286"/>
    </location>
</feature>
<proteinExistence type="predicted"/>
<dbReference type="PROSITE" id="PS50157">
    <property type="entry name" value="ZINC_FINGER_C2H2_2"/>
    <property type="match status" value="6"/>
</dbReference>
<feature type="region of interest" description="Disordered" evidence="7">
    <location>
        <begin position="1736"/>
        <end position="1813"/>
    </location>
</feature>
<feature type="compositionally biased region" description="Basic and acidic residues" evidence="7">
    <location>
        <begin position="487"/>
        <end position="497"/>
    </location>
</feature>
<dbReference type="GO" id="GO:0010468">
    <property type="term" value="P:regulation of gene expression"/>
    <property type="evidence" value="ECO:0007669"/>
    <property type="project" value="TreeGrafter"/>
</dbReference>
<dbReference type="Proteomes" id="UP000005408">
    <property type="component" value="Unassembled WGS sequence"/>
</dbReference>
<feature type="compositionally biased region" description="Basic and acidic residues" evidence="7">
    <location>
        <begin position="359"/>
        <end position="392"/>
    </location>
</feature>
<feature type="compositionally biased region" description="Polar residues" evidence="7">
    <location>
        <begin position="1210"/>
        <end position="1219"/>
    </location>
</feature>